<gene>
    <name evidence="1" type="ORF">BJ322DRAFT_284970</name>
</gene>
<keyword evidence="2" id="KW-1185">Reference proteome</keyword>
<name>A0A9P6L2T5_9AGAM</name>
<proteinExistence type="predicted"/>
<reference evidence="1" key="1">
    <citation type="journal article" date="2020" name="Nat. Commun.">
        <title>Large-scale genome sequencing of mycorrhizal fungi provides insights into the early evolution of symbiotic traits.</title>
        <authorList>
            <person name="Miyauchi S."/>
            <person name="Kiss E."/>
            <person name="Kuo A."/>
            <person name="Drula E."/>
            <person name="Kohler A."/>
            <person name="Sanchez-Garcia M."/>
            <person name="Morin E."/>
            <person name="Andreopoulos B."/>
            <person name="Barry K.W."/>
            <person name="Bonito G."/>
            <person name="Buee M."/>
            <person name="Carver A."/>
            <person name="Chen C."/>
            <person name="Cichocki N."/>
            <person name="Clum A."/>
            <person name="Culley D."/>
            <person name="Crous P.W."/>
            <person name="Fauchery L."/>
            <person name="Girlanda M."/>
            <person name="Hayes R.D."/>
            <person name="Keri Z."/>
            <person name="LaButti K."/>
            <person name="Lipzen A."/>
            <person name="Lombard V."/>
            <person name="Magnuson J."/>
            <person name="Maillard F."/>
            <person name="Murat C."/>
            <person name="Nolan M."/>
            <person name="Ohm R.A."/>
            <person name="Pangilinan J."/>
            <person name="Pereira M.F."/>
            <person name="Perotto S."/>
            <person name="Peter M."/>
            <person name="Pfister S."/>
            <person name="Riley R."/>
            <person name="Sitrit Y."/>
            <person name="Stielow J.B."/>
            <person name="Szollosi G."/>
            <person name="Zifcakova L."/>
            <person name="Stursova M."/>
            <person name="Spatafora J.W."/>
            <person name="Tedersoo L."/>
            <person name="Vaario L.M."/>
            <person name="Yamada A."/>
            <person name="Yan M."/>
            <person name="Wang P."/>
            <person name="Xu J."/>
            <person name="Bruns T."/>
            <person name="Baldrian P."/>
            <person name="Vilgalys R."/>
            <person name="Dunand C."/>
            <person name="Henrissat B."/>
            <person name="Grigoriev I.V."/>
            <person name="Hibbett D."/>
            <person name="Nagy L.G."/>
            <person name="Martin F.M."/>
        </authorList>
    </citation>
    <scope>NUCLEOTIDE SEQUENCE</scope>
    <source>
        <strain evidence="1">UH-Tt-Lm1</strain>
    </source>
</reference>
<dbReference type="EMBL" id="WIUZ02000015">
    <property type="protein sequence ID" value="KAF9780831.1"/>
    <property type="molecule type" value="Genomic_DNA"/>
</dbReference>
<accession>A0A9P6L2T5</accession>
<dbReference type="OrthoDB" id="3156934at2759"/>
<sequence>MAIDPCEVDRLEQNASEVHRLVQSTRNNFAPVNRIPPELFLLIPQYWSDDCRDQSLIAMTHVCQGWRETLTGYPFLWTRLDFLDCGKTSVYIERSKSSPLKLSLREDGTPRHRVDALLLVVPHIGRIDTLTIKGGKSLLQTLTTYFSCPTPLLRFLSIELECTPPLPLSAGLFNGDLSSLCKLSLAGVIPHLPWQQLPKLTTFKLQDVPGDYISVTSLLDFFTNAPLLNKVELFSMPEKYDASPGRIVTLPCLENLVISAGRNNPSRLLNHLCVPAGASLRLRLDPAESPLPEVLTNSPENLHNIRFVTSAYLRFAMSNFSVQLNGPSGELHMECTRAASSYLSAATALDRSSLQSLDYFDLSQIQRLVVSTYEYATDQINTSPPSHILNMMKDLRTLFLNRGNSRPFFVSLDPGKNPSKRVLCPKLEHLIIYTTLEVLFNIPELINMAKERASNGAKLHSITLASKNVDFCEEDLLELQKHVIHFECRTCESVPEWDSILDGGSD</sequence>
<dbReference type="AlphaFoldDB" id="A0A9P6L2T5"/>
<dbReference type="Proteomes" id="UP000736335">
    <property type="component" value="Unassembled WGS sequence"/>
</dbReference>
<comment type="caution">
    <text evidence="1">The sequence shown here is derived from an EMBL/GenBank/DDBJ whole genome shotgun (WGS) entry which is preliminary data.</text>
</comment>
<evidence type="ECO:0000313" key="2">
    <source>
        <dbReference type="Proteomes" id="UP000736335"/>
    </source>
</evidence>
<evidence type="ECO:0008006" key="3">
    <source>
        <dbReference type="Google" id="ProtNLM"/>
    </source>
</evidence>
<organism evidence="1 2">
    <name type="scientific">Thelephora terrestris</name>
    <dbReference type="NCBI Taxonomy" id="56493"/>
    <lineage>
        <taxon>Eukaryota</taxon>
        <taxon>Fungi</taxon>
        <taxon>Dikarya</taxon>
        <taxon>Basidiomycota</taxon>
        <taxon>Agaricomycotina</taxon>
        <taxon>Agaricomycetes</taxon>
        <taxon>Thelephorales</taxon>
        <taxon>Thelephoraceae</taxon>
        <taxon>Thelephora</taxon>
    </lineage>
</organism>
<reference evidence="1" key="2">
    <citation type="submission" date="2020-11" db="EMBL/GenBank/DDBJ databases">
        <authorList>
            <consortium name="DOE Joint Genome Institute"/>
            <person name="Kuo A."/>
            <person name="Miyauchi S."/>
            <person name="Kiss E."/>
            <person name="Drula E."/>
            <person name="Kohler A."/>
            <person name="Sanchez-Garcia M."/>
            <person name="Andreopoulos B."/>
            <person name="Barry K.W."/>
            <person name="Bonito G."/>
            <person name="Buee M."/>
            <person name="Carver A."/>
            <person name="Chen C."/>
            <person name="Cichocki N."/>
            <person name="Clum A."/>
            <person name="Culley D."/>
            <person name="Crous P.W."/>
            <person name="Fauchery L."/>
            <person name="Girlanda M."/>
            <person name="Hayes R."/>
            <person name="Keri Z."/>
            <person name="Labutti K."/>
            <person name="Lipzen A."/>
            <person name="Lombard V."/>
            <person name="Magnuson J."/>
            <person name="Maillard F."/>
            <person name="Morin E."/>
            <person name="Murat C."/>
            <person name="Nolan M."/>
            <person name="Ohm R."/>
            <person name="Pangilinan J."/>
            <person name="Pereira M."/>
            <person name="Perotto S."/>
            <person name="Peter M."/>
            <person name="Riley R."/>
            <person name="Sitrit Y."/>
            <person name="Stielow B."/>
            <person name="Szollosi G."/>
            <person name="Zifcakova L."/>
            <person name="Stursova M."/>
            <person name="Spatafora J.W."/>
            <person name="Tedersoo L."/>
            <person name="Vaario L.-M."/>
            <person name="Yamada A."/>
            <person name="Yan M."/>
            <person name="Wang P."/>
            <person name="Xu J."/>
            <person name="Bruns T."/>
            <person name="Baldrian P."/>
            <person name="Vilgalys R."/>
            <person name="Henrissat B."/>
            <person name="Grigoriev I.V."/>
            <person name="Hibbett D."/>
            <person name="Nagy L.G."/>
            <person name="Martin F.M."/>
        </authorList>
    </citation>
    <scope>NUCLEOTIDE SEQUENCE</scope>
    <source>
        <strain evidence="1">UH-Tt-Lm1</strain>
    </source>
</reference>
<dbReference type="SUPFAM" id="SSF81383">
    <property type="entry name" value="F-box domain"/>
    <property type="match status" value="1"/>
</dbReference>
<protein>
    <recommendedName>
        <fullName evidence="3">F-box domain-containing protein</fullName>
    </recommendedName>
</protein>
<evidence type="ECO:0000313" key="1">
    <source>
        <dbReference type="EMBL" id="KAF9780831.1"/>
    </source>
</evidence>
<dbReference type="InterPro" id="IPR036047">
    <property type="entry name" value="F-box-like_dom_sf"/>
</dbReference>